<name>A0A6J4LQ09_9ACTN</name>
<evidence type="ECO:0000313" key="2">
    <source>
        <dbReference type="EMBL" id="CAA9338355.1"/>
    </source>
</evidence>
<keyword evidence="1" id="KW-1133">Transmembrane helix</keyword>
<protein>
    <submittedName>
        <fullName evidence="2">Uncharacterized protein</fullName>
    </submittedName>
</protein>
<evidence type="ECO:0000256" key="1">
    <source>
        <dbReference type="SAM" id="Phobius"/>
    </source>
</evidence>
<dbReference type="EMBL" id="CADCUE010000148">
    <property type="protein sequence ID" value="CAA9338355.1"/>
    <property type="molecule type" value="Genomic_DNA"/>
</dbReference>
<keyword evidence="1" id="KW-0472">Membrane</keyword>
<keyword evidence="1" id="KW-0812">Transmembrane</keyword>
<feature type="transmembrane region" description="Helical" evidence="1">
    <location>
        <begin position="133"/>
        <end position="152"/>
    </location>
</feature>
<reference evidence="2" key="1">
    <citation type="submission" date="2020-02" db="EMBL/GenBank/DDBJ databases">
        <authorList>
            <person name="Meier V. D."/>
        </authorList>
    </citation>
    <scope>NUCLEOTIDE SEQUENCE</scope>
    <source>
        <strain evidence="2">AVDCRST_MAG16</strain>
    </source>
</reference>
<feature type="transmembrane region" description="Helical" evidence="1">
    <location>
        <begin position="102"/>
        <end position="121"/>
    </location>
</feature>
<feature type="transmembrane region" description="Helical" evidence="1">
    <location>
        <begin position="33"/>
        <end position="54"/>
    </location>
</feature>
<organism evidence="2">
    <name type="scientific">uncultured Frankineae bacterium</name>
    <dbReference type="NCBI Taxonomy" id="437475"/>
    <lineage>
        <taxon>Bacteria</taxon>
        <taxon>Bacillati</taxon>
        <taxon>Actinomycetota</taxon>
        <taxon>Actinomycetes</taxon>
        <taxon>Frankiales</taxon>
        <taxon>environmental samples</taxon>
    </lineage>
</organism>
<sequence length="169" mass="17640">MRQLGLAAALAGVLSLEVAVALAYLALGTWWHYLLHQLVGWGAGLSTAALVGAVTRWRLPAVPALLAGQLVSIVPDLQFRYARMPHEPSMDVYLGHISLHTAPSPVLVALAALLLGGWGYLAVCARRPRPGAGLAVAGLVAVAGACLLARPLPTTLADHPLDTARVVVR</sequence>
<dbReference type="AlphaFoldDB" id="A0A6J4LQ09"/>
<proteinExistence type="predicted"/>
<accession>A0A6J4LQ09</accession>
<gene>
    <name evidence="2" type="ORF">AVDCRST_MAG16-1690</name>
</gene>